<dbReference type="PANTHER" id="PTHR11999:SF68">
    <property type="entry name" value="HISTIDINE DECARBOXYLASE"/>
    <property type="match status" value="1"/>
</dbReference>
<keyword evidence="5" id="KW-0127">Catecholamine biosynthesis</keyword>
<gene>
    <name evidence="12" type="ORF">CCAP1982_LOCUS23218</name>
</gene>
<comment type="caution">
    <text evidence="12">The sequence shown here is derived from an EMBL/GenBank/DDBJ whole genome shotgun (WGS) entry which is preliminary data.</text>
</comment>
<evidence type="ECO:0000256" key="10">
    <source>
        <dbReference type="PIRSR" id="PIRSR602129-50"/>
    </source>
</evidence>
<evidence type="ECO:0000256" key="7">
    <source>
        <dbReference type="ARBA" id="ARBA00022898"/>
    </source>
</evidence>
<evidence type="ECO:0000256" key="3">
    <source>
        <dbReference type="ARBA" id="ARBA00011738"/>
    </source>
</evidence>
<keyword evidence="13" id="KW-1185">Reference proteome</keyword>
<dbReference type="InterPro" id="IPR015424">
    <property type="entry name" value="PyrdxlP-dep_Trfase"/>
</dbReference>
<comment type="subunit">
    <text evidence="3">Homodimer.</text>
</comment>
<evidence type="ECO:0000256" key="9">
    <source>
        <dbReference type="ARBA" id="ARBA00039946"/>
    </source>
</evidence>
<evidence type="ECO:0000256" key="5">
    <source>
        <dbReference type="ARBA" id="ARBA00022584"/>
    </source>
</evidence>
<dbReference type="InterPro" id="IPR021115">
    <property type="entry name" value="Pyridoxal-P_BS"/>
</dbReference>
<keyword evidence="6" id="KW-0210">Decarboxylase</keyword>
<evidence type="ECO:0000256" key="4">
    <source>
        <dbReference type="ARBA" id="ARBA00012320"/>
    </source>
</evidence>
<dbReference type="FunFam" id="3.40.640.10:FF:000025">
    <property type="entry name" value="Histidine decarboxylase"/>
    <property type="match status" value="1"/>
</dbReference>
<dbReference type="GO" id="GO:0004398">
    <property type="term" value="F:histidine decarboxylase activity"/>
    <property type="evidence" value="ECO:0007669"/>
    <property type="project" value="UniProtKB-EC"/>
</dbReference>
<dbReference type="PRINTS" id="PR00800">
    <property type="entry name" value="YHDCRBOXLASE"/>
</dbReference>
<dbReference type="EC" id="4.1.1.22" evidence="4"/>
<organism evidence="12 13">
    <name type="scientific">Ceratitis capitata</name>
    <name type="common">Mediterranean fruit fly</name>
    <name type="synonym">Tephritis capitata</name>
    <dbReference type="NCBI Taxonomy" id="7213"/>
    <lineage>
        <taxon>Eukaryota</taxon>
        <taxon>Metazoa</taxon>
        <taxon>Ecdysozoa</taxon>
        <taxon>Arthropoda</taxon>
        <taxon>Hexapoda</taxon>
        <taxon>Insecta</taxon>
        <taxon>Pterygota</taxon>
        <taxon>Neoptera</taxon>
        <taxon>Endopterygota</taxon>
        <taxon>Diptera</taxon>
        <taxon>Brachycera</taxon>
        <taxon>Muscomorpha</taxon>
        <taxon>Tephritoidea</taxon>
        <taxon>Tephritidae</taxon>
        <taxon>Ceratitis</taxon>
        <taxon>Ceratitis</taxon>
    </lineage>
</organism>
<dbReference type="EMBL" id="CAJHJT010000056">
    <property type="protein sequence ID" value="CAD7015270.1"/>
    <property type="molecule type" value="Genomic_DNA"/>
</dbReference>
<evidence type="ECO:0000256" key="8">
    <source>
        <dbReference type="ARBA" id="ARBA00023239"/>
    </source>
</evidence>
<protein>
    <recommendedName>
        <fullName evidence="9">Histidine decarboxylase</fullName>
        <ecNumber evidence="4">4.1.1.22</ecNumber>
    </recommendedName>
</protein>
<comment type="similarity">
    <text evidence="2">Belongs to the group II decarboxylase family.</text>
</comment>
<dbReference type="FunFam" id="1.20.1340.10:FF:000001">
    <property type="entry name" value="Histidine decarboxylase"/>
    <property type="match status" value="1"/>
</dbReference>
<dbReference type="Proteomes" id="UP000606786">
    <property type="component" value="Unassembled WGS sequence"/>
</dbReference>
<dbReference type="CDD" id="cd06450">
    <property type="entry name" value="DOPA_deC_like"/>
    <property type="match status" value="1"/>
</dbReference>
<dbReference type="InterPro" id="IPR015421">
    <property type="entry name" value="PyrdxlP-dep_Trfase_major"/>
</dbReference>
<evidence type="ECO:0000313" key="13">
    <source>
        <dbReference type="Proteomes" id="UP000606786"/>
    </source>
</evidence>
<dbReference type="GO" id="GO:0005737">
    <property type="term" value="C:cytoplasm"/>
    <property type="evidence" value="ECO:0007669"/>
    <property type="project" value="TreeGrafter"/>
</dbReference>
<evidence type="ECO:0000256" key="2">
    <source>
        <dbReference type="ARBA" id="ARBA00009533"/>
    </source>
</evidence>
<evidence type="ECO:0000256" key="11">
    <source>
        <dbReference type="SAM" id="MobiDB-lite"/>
    </source>
</evidence>
<dbReference type="Pfam" id="PF00282">
    <property type="entry name" value="Pyridoxal_deC"/>
    <property type="match status" value="1"/>
</dbReference>
<evidence type="ECO:0000313" key="12">
    <source>
        <dbReference type="EMBL" id="CAD7015270.1"/>
    </source>
</evidence>
<reference evidence="12" key="1">
    <citation type="submission" date="2020-11" db="EMBL/GenBank/DDBJ databases">
        <authorList>
            <person name="Whitehead M."/>
        </authorList>
    </citation>
    <scope>NUCLEOTIDE SEQUENCE</scope>
    <source>
        <strain evidence="12">EGII</strain>
    </source>
</reference>
<name>A0A811VJ10_CERCA</name>
<sequence length="963" mass="106039">MDVNEYRRRGKEMVDYIADYLENIRDRRVFPDVKPGYMHNLLPEFAPVEGENWDAIFADVERVIMPGITHWQSPHMHAYFPALNSFPSLLGDMLADAINCLGFTWASSPACTELEVIVMNWLGKMIGLPDDFLHLHNKSPGGGVIQTTASEATLVCLLAGRTRAIQRFHERHPGFQDAEINARLVAYCSDQAHSSVEKAALIGLVRMRFIEADDSLAMRGKALREAIEDDIKQGLVPFWVCATLGTTGSCSFDSLEEIGIVCRDFNIWLHVDCAYAGSAFICPEFRTWLRGIERADSIAFNPSKWLMVHFDATALWIKDSTAVHRTFNVEPLYLQHENSGVSIDYMHWQIPLSRRFRALKVFFVLRSFGIKGLQKHIREGVRLAQKFEALVLADHRFEIPAKRHLGMVVFRIKGENEITERLLKRLNHRGNLHCIPSSLKGKYVIRFTVTSTNTTVDDIVKDWNEIRRVASMILDEMNITISNRNKVYLKDTKDKSEAFGSSLLLSNSPLSPKIVNGSFAAIFDADEFLAKTYAGVRIAHQESPSMRRRVRGILMSGKQFSLDSHMDVVVQNSFDSGTNNSSTEANGTASPVKRNKNPNPICEDSEESTEDYPTARRTATPPAYSTTKIAAEYLSQHAISSPTTHPALTHRKSIATQTPQHHNKPLHAVLDEVTDELSDEMCSAHSVPSAPFVSAGCKLLLASAQPILAVTNASSTAPASLRTTPSSPLQARIDNNNVMPQMQAFGVTTRAIMRANTMQEVYHGKRYLDTGLSVGPSNNYFSNTIINASTPSGGATPTTPSSDTTDAESQWTALFHSFDAAPVPTASARGVSALPLRLINLDSNSLRSANTLPSIDESASECMSISSSSTQADTCSVSTQLLSKRQNVTRYYSAPSGRQASQGQVTATTVNTSPLLSLSANAATLSEDETDADAWQVARCGSSEEYSITSSGAQSRSSSLDLI</sequence>
<keyword evidence="7 10" id="KW-0663">Pyridoxal phosphate</keyword>
<dbReference type="SUPFAM" id="SSF53383">
    <property type="entry name" value="PLP-dependent transferases"/>
    <property type="match status" value="1"/>
</dbReference>
<dbReference type="OrthoDB" id="639767at2759"/>
<feature type="compositionally biased region" description="Polar residues" evidence="11">
    <location>
        <begin position="573"/>
        <end position="589"/>
    </location>
</feature>
<dbReference type="GO" id="GO:0042423">
    <property type="term" value="P:catecholamine biosynthetic process"/>
    <property type="evidence" value="ECO:0007669"/>
    <property type="project" value="UniProtKB-KW"/>
</dbReference>
<dbReference type="GO" id="GO:0001694">
    <property type="term" value="P:histamine biosynthetic process"/>
    <property type="evidence" value="ECO:0007669"/>
    <property type="project" value="TreeGrafter"/>
</dbReference>
<proteinExistence type="inferred from homology"/>
<dbReference type="GO" id="GO:0030170">
    <property type="term" value="F:pyridoxal phosphate binding"/>
    <property type="evidence" value="ECO:0007669"/>
    <property type="project" value="InterPro"/>
</dbReference>
<dbReference type="Gene3D" id="3.90.1150.10">
    <property type="entry name" value="Aspartate Aminotransferase, domain 1"/>
    <property type="match status" value="1"/>
</dbReference>
<dbReference type="FunFam" id="3.90.1150.10:FF:000018">
    <property type="entry name" value="Histidine decarboxylase"/>
    <property type="match status" value="1"/>
</dbReference>
<dbReference type="PROSITE" id="PS00392">
    <property type="entry name" value="DDC_GAD_HDC_YDC"/>
    <property type="match status" value="1"/>
</dbReference>
<dbReference type="Gene3D" id="1.20.1340.10">
    <property type="entry name" value="dopa decarboxylase, N-terminal domain"/>
    <property type="match status" value="1"/>
</dbReference>
<evidence type="ECO:0000256" key="1">
    <source>
        <dbReference type="ARBA" id="ARBA00001933"/>
    </source>
</evidence>
<accession>A0A811VJ10</accession>
<dbReference type="PANTHER" id="PTHR11999">
    <property type="entry name" value="GROUP II PYRIDOXAL-5-PHOSPHATE DECARBOXYLASE"/>
    <property type="match status" value="1"/>
</dbReference>
<dbReference type="InterPro" id="IPR002129">
    <property type="entry name" value="PyrdxlP-dep_de-COase"/>
</dbReference>
<comment type="cofactor">
    <cofactor evidence="1 10">
        <name>pyridoxal 5'-phosphate</name>
        <dbReference type="ChEBI" id="CHEBI:597326"/>
    </cofactor>
</comment>
<feature type="region of interest" description="Disordered" evidence="11">
    <location>
        <begin position="573"/>
        <end position="622"/>
    </location>
</feature>
<feature type="modified residue" description="N6-(pyridoxal phosphate)lysine" evidence="10">
    <location>
        <position position="304"/>
    </location>
</feature>
<dbReference type="AlphaFoldDB" id="A0A811VJ10"/>
<dbReference type="InterPro" id="IPR015422">
    <property type="entry name" value="PyrdxlP-dep_Trfase_small"/>
</dbReference>
<dbReference type="GO" id="GO:0006548">
    <property type="term" value="P:L-histidine catabolic process"/>
    <property type="evidence" value="ECO:0007669"/>
    <property type="project" value="TreeGrafter"/>
</dbReference>
<dbReference type="Gene3D" id="3.40.640.10">
    <property type="entry name" value="Type I PLP-dependent aspartate aminotransferase-like (Major domain)"/>
    <property type="match status" value="1"/>
</dbReference>
<dbReference type="InterPro" id="IPR010977">
    <property type="entry name" value="Aromatic_deC"/>
</dbReference>
<evidence type="ECO:0000256" key="6">
    <source>
        <dbReference type="ARBA" id="ARBA00022793"/>
    </source>
</evidence>
<keyword evidence="8" id="KW-0456">Lyase</keyword>